<dbReference type="GO" id="GO:0005654">
    <property type="term" value="C:nucleoplasm"/>
    <property type="evidence" value="ECO:0007669"/>
    <property type="project" value="TreeGrafter"/>
</dbReference>
<sequence>MELDSDEPLGAGDVSIPPITSWSFPLTQPEKMQRLLHLFEAELENRDNDIDALQRENTVLRTSLAAAQSKLSSQAEPSTTSGCSQSALVEATLGGSACGGGTCTLRGAPEQIRAVLESLGITDGTHNSNNNNNNNNNSNNNNDNNNNSNNNNSSSVTGEEVVAAARRRPAPLSMAAQGDPCGAASASCGADTPPSSGSSDFSPRSTPPSSPWGESLDIAAGASANRSSARPTLPGLQLGRLAFGTTPRLSLGRLSIGSVGASRLSLGSNAGPCATPRVFSIRTPPTRTPRVFSVAAMSPQHPLQLGAVATPRAMSRVWSLVTPRGVSVASAGSGSLGGSGRPPAAAWTGTPRAPAAAPAFLGDLREADAKSPSCTGLFLDKPTPMRRRSRPGVLVPWAEDGPHRESCSGPNSSRDGGLEEEEALAPGVLAGRVAEALERECASVSQESSGQQPDLGAGMLALLESPTAAASLLPSGDSPAAQERPCWPPTPGERERLKKEICEELRLLWGEEFTHNNNNYNNNNNNDINNNNNNDINNNNNNAQQQQQMPAEEQEPPVVEQQQQRSSSAAPWDALPFSRALRLARSAEIGRRATDAAEHLRQSISQAVELARTSDWSKQSAEVAGVAVDAAEAAAESFSSAVGRAQAGAAAATAASEAVAESRQRKAAACAAALAKASHYNH</sequence>
<evidence type="ECO:0000313" key="4">
    <source>
        <dbReference type="Proteomes" id="UP000654075"/>
    </source>
</evidence>
<keyword evidence="4" id="KW-1185">Reference proteome</keyword>
<proteinExistence type="predicted"/>
<comment type="caution">
    <text evidence="3">The sequence shown here is derived from an EMBL/GenBank/DDBJ whole genome shotgun (WGS) entry which is preliminary data.</text>
</comment>
<gene>
    <name evidence="3" type="ORF">PGLA1383_LOCUS19603</name>
</gene>
<feature type="region of interest" description="Disordered" evidence="2">
    <location>
        <begin position="121"/>
        <end position="216"/>
    </location>
</feature>
<feature type="compositionally biased region" description="Low complexity" evidence="2">
    <location>
        <begin position="341"/>
        <end position="351"/>
    </location>
</feature>
<protein>
    <submittedName>
        <fullName evidence="3">Uncharacterized protein</fullName>
    </submittedName>
</protein>
<dbReference type="AlphaFoldDB" id="A0A813EJK9"/>
<accession>A0A813EJK9</accession>
<dbReference type="PANTHER" id="PTHR16148">
    <property type="entry name" value="NF-KAPPA-B-REPRESSING FACTOR-RELATED"/>
    <property type="match status" value="1"/>
</dbReference>
<feature type="compositionally biased region" description="Low complexity" evidence="2">
    <location>
        <begin position="518"/>
        <end position="571"/>
    </location>
</feature>
<dbReference type="Proteomes" id="UP000654075">
    <property type="component" value="Unassembled WGS sequence"/>
</dbReference>
<dbReference type="EMBL" id="CAJNNV010013037">
    <property type="protein sequence ID" value="CAE8601307.1"/>
    <property type="molecule type" value="Genomic_DNA"/>
</dbReference>
<feature type="coiled-coil region" evidence="1">
    <location>
        <begin position="36"/>
        <end position="70"/>
    </location>
</feature>
<organism evidence="3 4">
    <name type="scientific">Polarella glacialis</name>
    <name type="common">Dinoflagellate</name>
    <dbReference type="NCBI Taxonomy" id="89957"/>
    <lineage>
        <taxon>Eukaryota</taxon>
        <taxon>Sar</taxon>
        <taxon>Alveolata</taxon>
        <taxon>Dinophyceae</taxon>
        <taxon>Suessiales</taxon>
        <taxon>Suessiaceae</taxon>
        <taxon>Polarella</taxon>
    </lineage>
</organism>
<name>A0A813EJK9_POLGL</name>
<feature type="compositionally biased region" description="Low complexity" evidence="2">
    <location>
        <begin position="127"/>
        <end position="155"/>
    </location>
</feature>
<reference evidence="3" key="1">
    <citation type="submission" date="2021-02" db="EMBL/GenBank/DDBJ databases">
        <authorList>
            <person name="Dougan E. K."/>
            <person name="Rhodes N."/>
            <person name="Thang M."/>
            <person name="Chan C."/>
        </authorList>
    </citation>
    <scope>NUCLEOTIDE SEQUENCE</scope>
</reference>
<feature type="region of interest" description="Disordered" evidence="2">
    <location>
        <begin position="329"/>
        <end position="351"/>
    </location>
</feature>
<dbReference type="GO" id="GO:0005730">
    <property type="term" value="C:nucleolus"/>
    <property type="evidence" value="ECO:0007669"/>
    <property type="project" value="TreeGrafter"/>
</dbReference>
<evidence type="ECO:0000256" key="1">
    <source>
        <dbReference type="SAM" id="Coils"/>
    </source>
</evidence>
<feature type="region of interest" description="Disordered" evidence="2">
    <location>
        <begin position="394"/>
        <end position="419"/>
    </location>
</feature>
<feature type="compositionally biased region" description="Low complexity" evidence="2">
    <location>
        <begin position="193"/>
        <end position="204"/>
    </location>
</feature>
<keyword evidence="1" id="KW-0175">Coiled coil</keyword>
<dbReference type="PANTHER" id="PTHR16148:SF11">
    <property type="entry name" value="CDKN2A-INTERACTING PROTEIN"/>
    <property type="match status" value="1"/>
</dbReference>
<evidence type="ECO:0000256" key="2">
    <source>
        <dbReference type="SAM" id="MobiDB-lite"/>
    </source>
</evidence>
<evidence type="ECO:0000313" key="3">
    <source>
        <dbReference type="EMBL" id="CAE8601307.1"/>
    </source>
</evidence>
<feature type="region of interest" description="Disordered" evidence="2">
    <location>
        <begin position="470"/>
        <end position="493"/>
    </location>
</feature>
<feature type="region of interest" description="Disordered" evidence="2">
    <location>
        <begin position="518"/>
        <end position="573"/>
    </location>
</feature>